<dbReference type="AlphaFoldDB" id="A0A644ZED7"/>
<reference evidence="1" key="1">
    <citation type="submission" date="2019-08" db="EMBL/GenBank/DDBJ databases">
        <authorList>
            <person name="Kucharzyk K."/>
            <person name="Murdoch R.W."/>
            <person name="Higgins S."/>
            <person name="Loffler F."/>
        </authorList>
    </citation>
    <scope>NUCLEOTIDE SEQUENCE</scope>
</reference>
<organism evidence="1">
    <name type="scientific">bioreactor metagenome</name>
    <dbReference type="NCBI Taxonomy" id="1076179"/>
    <lineage>
        <taxon>unclassified sequences</taxon>
        <taxon>metagenomes</taxon>
        <taxon>ecological metagenomes</taxon>
    </lineage>
</organism>
<name>A0A644ZED7_9ZZZZ</name>
<proteinExistence type="predicted"/>
<comment type="caution">
    <text evidence="1">The sequence shown here is derived from an EMBL/GenBank/DDBJ whole genome shotgun (WGS) entry which is preliminary data.</text>
</comment>
<evidence type="ECO:0000313" key="1">
    <source>
        <dbReference type="EMBL" id="MPM39255.1"/>
    </source>
</evidence>
<gene>
    <name evidence="1" type="ORF">SDC9_85888</name>
</gene>
<protein>
    <submittedName>
        <fullName evidence="1">Uncharacterized protein</fullName>
    </submittedName>
</protein>
<accession>A0A644ZED7</accession>
<sequence length="73" mass="8926">MRIMSENNFIQIDQFDNTLVFRHKSPFIRFMRMYEDQIVIEFSENPIAMSGQRRDVYRLARMIEYASRNNSQE</sequence>
<dbReference type="EMBL" id="VSSQ01008577">
    <property type="protein sequence ID" value="MPM39255.1"/>
    <property type="molecule type" value="Genomic_DNA"/>
</dbReference>